<dbReference type="Proteomes" id="UP000383932">
    <property type="component" value="Unassembled WGS sequence"/>
</dbReference>
<dbReference type="AlphaFoldDB" id="A0A5N5QC00"/>
<proteinExistence type="predicted"/>
<protein>
    <recommendedName>
        <fullName evidence="4">F-box domain-containing protein</fullName>
    </recommendedName>
</protein>
<dbReference type="OrthoDB" id="3353982at2759"/>
<sequence length="614" mass="67893">MSKLAGLPSEIYTVILSHVPPGDRQTTVLNLTRALPRSPVPRNQIYDHIIVHTPPAVWHLYKLFRKQKGDEGDTYNPSNQVKSISIQVWMADADLVVNLLALLPDVPIMRIFVGTTYSPEHLQDIFTRPRLALRTLNLRFKPYVERATYLPFLKGAYFDSTIVQLTKWPVTEDKHLKYLSIAQDTISYETHVKFAQPLVSAAFPRKFYTLRFPKAFFSLEPLAKLATSPVGQYIQALRVSVPAKPVTTHLGSQADSFPRLKILDISTTTLPPPNAERAIGRLLGQLNLHHIIIDRSAGPMPRDSPAWAALGRACALAKVEKAKQKEREIQEWVDMKRREEEVAIAQANQAEQAPAVQPAPNVPVPTSRARRRGRRGLATSTISLRDSQPQFISLQNTPNSSSSSSGPITRRIRIVPSPPTLRTFSTAFVGPSNPTAQQRSDWGRAFVQGFLDGCGSLNAIWKRMQDSATVRVMRFIDNDTESYQPENEDTPTIFHGVADIAVAGHWIGWEPVEPIICFGTERAASGSDKNASDDHLMSEALSQIRIGSEPGTTLPTEIASQDETPSAMGGTRFNAISDVAPSSVGGLWANEAFIEWGAGHAERCGHNIGKRIFG</sequence>
<evidence type="ECO:0000313" key="3">
    <source>
        <dbReference type="Proteomes" id="UP000383932"/>
    </source>
</evidence>
<dbReference type="EMBL" id="SSOP01000304">
    <property type="protein sequence ID" value="KAB5589194.1"/>
    <property type="molecule type" value="Genomic_DNA"/>
</dbReference>
<gene>
    <name evidence="2" type="ORF">CTheo_7369</name>
</gene>
<keyword evidence="3" id="KW-1185">Reference proteome</keyword>
<feature type="compositionally biased region" description="Polar residues" evidence="1">
    <location>
        <begin position="378"/>
        <end position="399"/>
    </location>
</feature>
<evidence type="ECO:0000313" key="2">
    <source>
        <dbReference type="EMBL" id="KAB5589194.1"/>
    </source>
</evidence>
<evidence type="ECO:0008006" key="4">
    <source>
        <dbReference type="Google" id="ProtNLM"/>
    </source>
</evidence>
<reference evidence="2 3" key="1">
    <citation type="journal article" date="2019" name="Fungal Biol. Biotechnol.">
        <title>Draft genome sequence of fastidious pathogen Ceratobasidium theobromae, which causes vascular-streak dieback in Theobroma cacao.</title>
        <authorList>
            <person name="Ali S.S."/>
            <person name="Asman A."/>
            <person name="Shao J."/>
            <person name="Firmansyah A.P."/>
            <person name="Susilo A.W."/>
            <person name="Rosmana A."/>
            <person name="McMahon P."/>
            <person name="Junaid M."/>
            <person name="Guest D."/>
            <person name="Kheng T.Y."/>
            <person name="Meinhardt L.W."/>
            <person name="Bailey B.A."/>
        </authorList>
    </citation>
    <scope>NUCLEOTIDE SEQUENCE [LARGE SCALE GENOMIC DNA]</scope>
    <source>
        <strain evidence="2 3">CT2</strain>
    </source>
</reference>
<accession>A0A5N5QC00</accession>
<evidence type="ECO:0000256" key="1">
    <source>
        <dbReference type="SAM" id="MobiDB-lite"/>
    </source>
</evidence>
<name>A0A5N5QC00_9AGAM</name>
<comment type="caution">
    <text evidence="2">The sequence shown here is derived from an EMBL/GenBank/DDBJ whole genome shotgun (WGS) entry which is preliminary data.</text>
</comment>
<feature type="region of interest" description="Disordered" evidence="1">
    <location>
        <begin position="349"/>
        <end position="411"/>
    </location>
</feature>
<organism evidence="2 3">
    <name type="scientific">Ceratobasidium theobromae</name>
    <dbReference type="NCBI Taxonomy" id="1582974"/>
    <lineage>
        <taxon>Eukaryota</taxon>
        <taxon>Fungi</taxon>
        <taxon>Dikarya</taxon>
        <taxon>Basidiomycota</taxon>
        <taxon>Agaricomycotina</taxon>
        <taxon>Agaricomycetes</taxon>
        <taxon>Cantharellales</taxon>
        <taxon>Ceratobasidiaceae</taxon>
        <taxon>Ceratobasidium</taxon>
    </lineage>
</organism>
<feature type="compositionally biased region" description="Low complexity" evidence="1">
    <location>
        <begin position="349"/>
        <end position="359"/>
    </location>
</feature>